<reference evidence="4" key="1">
    <citation type="submission" date="2017-09" db="EMBL/GenBank/DDBJ databases">
        <title>Depth-based differentiation of microbial function through sediment-hosted aquifers and enrichment of novel symbionts in the deep terrestrial subsurface.</title>
        <authorList>
            <person name="Probst A.J."/>
            <person name="Ladd B."/>
            <person name="Jarett J.K."/>
            <person name="Geller-Mcgrath D.E."/>
            <person name="Sieber C.M.K."/>
            <person name="Emerson J.B."/>
            <person name="Anantharaman K."/>
            <person name="Thomas B.C."/>
            <person name="Malmstrom R."/>
            <person name="Stieglmeier M."/>
            <person name="Klingl A."/>
            <person name="Woyke T."/>
            <person name="Ryan C.M."/>
            <person name="Banfield J.F."/>
        </authorList>
    </citation>
    <scope>NUCLEOTIDE SEQUENCE [LARGE SCALE GENOMIC DNA]</scope>
</reference>
<dbReference type="SUPFAM" id="SSF55608">
    <property type="entry name" value="Homing endonucleases"/>
    <property type="match status" value="1"/>
</dbReference>
<dbReference type="AlphaFoldDB" id="A0A2M6T1H7"/>
<evidence type="ECO:0000256" key="1">
    <source>
        <dbReference type="SAM" id="MobiDB-lite"/>
    </source>
</evidence>
<dbReference type="InterPro" id="IPR010982">
    <property type="entry name" value="Lambda_DNA-bd_dom_sf"/>
</dbReference>
<proteinExistence type="predicted"/>
<dbReference type="SUPFAM" id="SSF47413">
    <property type="entry name" value="lambda repressor-like DNA-binding domains"/>
    <property type="match status" value="1"/>
</dbReference>
<sequence>MGRILFLKGKQKEWLNLVFERKDADTDRIARACGVSCRTIRAWRREEFKISEKALLKISQLFNIPIPSAVKYLPDYWYITKGARKGALKRLELYGPPGTPEGRKRGGQVSQIKRKENPEKYRRMGCIVRKNFPLLNESEKLAEATGIILGDGGVTNYQMEITLGLKTDRQYAKFVQDLFGEVFGERPSWREYNEDNCINLIVSGVNLVESLSKIGIGKGNKIKRQVDFPNWVWKKPAYQIACVRGLVDTDGGLYFHIHWTKGIKYRNLGLCFTSWSKPLLLSVDRVLSKFNVRHYLNSQKRIYVYDLKEVKKFFEIFKPNNPKHIQKLYYHEIHSRVLEKKI</sequence>
<dbReference type="EMBL" id="PEYE01000009">
    <property type="protein sequence ID" value="PIS39053.1"/>
    <property type="molecule type" value="Genomic_DNA"/>
</dbReference>
<dbReference type="InterPro" id="IPR027434">
    <property type="entry name" value="Homing_endonucl"/>
</dbReference>
<evidence type="ECO:0000313" key="4">
    <source>
        <dbReference type="Proteomes" id="UP000229390"/>
    </source>
</evidence>
<gene>
    <name evidence="3" type="ORF">COT34_00380</name>
</gene>
<evidence type="ECO:0000259" key="2">
    <source>
        <dbReference type="PROSITE" id="PS50943"/>
    </source>
</evidence>
<evidence type="ECO:0000313" key="3">
    <source>
        <dbReference type="EMBL" id="PIS39053.1"/>
    </source>
</evidence>
<accession>A0A2M6T1H7</accession>
<dbReference type="PROSITE" id="PS50943">
    <property type="entry name" value="HTH_CROC1"/>
    <property type="match status" value="1"/>
</dbReference>
<comment type="caution">
    <text evidence="3">The sequence shown here is derived from an EMBL/GenBank/DDBJ whole genome shotgun (WGS) entry which is preliminary data.</text>
</comment>
<dbReference type="GO" id="GO:0003677">
    <property type="term" value="F:DNA binding"/>
    <property type="evidence" value="ECO:0007669"/>
    <property type="project" value="InterPro"/>
</dbReference>
<dbReference type="InterPro" id="IPR001387">
    <property type="entry name" value="Cro/C1-type_HTH"/>
</dbReference>
<organism evidence="3 4">
    <name type="scientific">Candidatus Nealsonbacteria bacterium CG08_land_8_20_14_0_20_43_11</name>
    <dbReference type="NCBI Taxonomy" id="1974706"/>
    <lineage>
        <taxon>Bacteria</taxon>
        <taxon>Candidatus Nealsoniibacteriota</taxon>
    </lineage>
</organism>
<dbReference type="Gene3D" id="3.10.28.10">
    <property type="entry name" value="Homing endonucleases"/>
    <property type="match status" value="1"/>
</dbReference>
<feature type="region of interest" description="Disordered" evidence="1">
    <location>
        <begin position="95"/>
        <end position="114"/>
    </location>
</feature>
<dbReference type="Proteomes" id="UP000229390">
    <property type="component" value="Unassembled WGS sequence"/>
</dbReference>
<name>A0A2M6T1H7_9BACT</name>
<feature type="domain" description="HTH cro/C1-type" evidence="2">
    <location>
        <begin position="30"/>
        <end position="73"/>
    </location>
</feature>
<protein>
    <recommendedName>
        <fullName evidence="2">HTH cro/C1-type domain-containing protein</fullName>
    </recommendedName>
</protein>